<dbReference type="GO" id="GO:0006564">
    <property type="term" value="P:L-serine biosynthetic process"/>
    <property type="evidence" value="ECO:0007669"/>
    <property type="project" value="UniProtKB-UniRule"/>
</dbReference>
<accession>A0A398CZY6</accession>
<evidence type="ECO:0000313" key="5">
    <source>
        <dbReference type="Proteomes" id="UP000266340"/>
    </source>
</evidence>
<dbReference type="SFLD" id="SFLDG01135">
    <property type="entry name" value="C1.5.6:_HAD__Beta-PGM__Phospha"/>
    <property type="match status" value="1"/>
</dbReference>
<dbReference type="PANTHER" id="PTHR46470">
    <property type="entry name" value="N-ACYLNEURAMINATE-9-PHOSPHATASE"/>
    <property type="match status" value="1"/>
</dbReference>
<name>A0A398CZY6_9BACL</name>
<comment type="cofactor">
    <cofactor evidence="3">
        <name>Mg(2+)</name>
        <dbReference type="ChEBI" id="CHEBI:18420"/>
    </cofactor>
    <cofactor evidence="3">
        <name>Co(2+)</name>
        <dbReference type="ChEBI" id="CHEBI:48828"/>
    </cofactor>
</comment>
<dbReference type="RefSeq" id="WP_119147971.1">
    <property type="nucleotide sequence ID" value="NZ_JBHSOV010000005.1"/>
</dbReference>
<evidence type="ECO:0000313" key="4">
    <source>
        <dbReference type="EMBL" id="RIE04771.1"/>
    </source>
</evidence>
<comment type="catalytic activity">
    <reaction evidence="3">
        <text>O-phospho-L-serine + H2O = L-serine + phosphate</text>
        <dbReference type="Rhea" id="RHEA:21208"/>
        <dbReference type="ChEBI" id="CHEBI:15377"/>
        <dbReference type="ChEBI" id="CHEBI:33384"/>
        <dbReference type="ChEBI" id="CHEBI:43474"/>
        <dbReference type="ChEBI" id="CHEBI:57524"/>
        <dbReference type="EC" id="3.1.3.3"/>
    </reaction>
</comment>
<comment type="similarity">
    <text evidence="3">Belongs to the HAD-like hydrolase superfamily.</text>
</comment>
<dbReference type="InterPro" id="IPR006439">
    <property type="entry name" value="HAD-SF_hydro_IA"/>
</dbReference>
<evidence type="ECO:0000256" key="2">
    <source>
        <dbReference type="ARBA" id="ARBA00022842"/>
    </source>
</evidence>
<dbReference type="AlphaFoldDB" id="A0A398CZY6"/>
<reference evidence="4 5" key="1">
    <citation type="submission" date="2018-09" db="EMBL/GenBank/DDBJ databases">
        <title>Cohnella cavernae sp. nov., isolated from a karst cave.</title>
        <authorList>
            <person name="Zhu H."/>
        </authorList>
    </citation>
    <scope>NUCLEOTIDE SEQUENCE [LARGE SCALE GENOMIC DNA]</scope>
    <source>
        <strain evidence="4 5">K2E09-144</strain>
    </source>
</reference>
<dbReference type="InterPro" id="IPR036412">
    <property type="entry name" value="HAD-like_sf"/>
</dbReference>
<keyword evidence="3" id="KW-0718">Serine biosynthesis</keyword>
<dbReference type="Pfam" id="PF00702">
    <property type="entry name" value="Hydrolase"/>
    <property type="match status" value="1"/>
</dbReference>
<dbReference type="HAMAP" id="MF_02240">
    <property type="entry name" value="PSP"/>
    <property type="match status" value="1"/>
</dbReference>
<organism evidence="4 5">
    <name type="scientific">Cohnella faecalis</name>
    <dbReference type="NCBI Taxonomy" id="2315694"/>
    <lineage>
        <taxon>Bacteria</taxon>
        <taxon>Bacillati</taxon>
        <taxon>Bacillota</taxon>
        <taxon>Bacilli</taxon>
        <taxon>Bacillales</taxon>
        <taxon>Paenibacillaceae</taxon>
        <taxon>Cohnella</taxon>
    </lineage>
</organism>
<keyword evidence="3" id="KW-0028">Amino-acid biosynthesis</keyword>
<proteinExistence type="inferred from homology"/>
<comment type="function">
    <text evidence="3">Catalyzes the last step of the phosphorylated serine biosynthetic pathway, i.e. dephosphorylation of O-phospho-L-serine to form L-serine.</text>
</comment>
<keyword evidence="3" id="KW-0170">Cobalt</keyword>
<comment type="pathway">
    <text evidence="3">Amino-acid biosynthesis; L-serine biosynthesis; L-serine from 3-phospho-D-glycerate: step 3/3.</text>
</comment>
<dbReference type="OrthoDB" id="9809962at2"/>
<dbReference type="SFLD" id="SFLDG01129">
    <property type="entry name" value="C1.5:_HAD__Beta-PGM__Phosphata"/>
    <property type="match status" value="1"/>
</dbReference>
<dbReference type="InterPro" id="IPR023214">
    <property type="entry name" value="HAD_sf"/>
</dbReference>
<dbReference type="SFLD" id="SFLDS00003">
    <property type="entry name" value="Haloacid_Dehalogenase"/>
    <property type="match status" value="1"/>
</dbReference>
<dbReference type="Proteomes" id="UP000266340">
    <property type="component" value="Unassembled WGS sequence"/>
</dbReference>
<protein>
    <recommendedName>
        <fullName evidence="3">Phosphoserine phosphatase</fullName>
        <shortName evidence="3">PSP</shortName>
        <ecNumber evidence="3">3.1.3.3</ecNumber>
    </recommendedName>
</protein>
<sequence>MSLKAVLFDLDDTLLWDDRSVKEAFEDTCRVAAEETGVDPSALEDAVRQEARALYETYETFPFTQMIGINPFEGLWGHFTKGEHPMFRKMQEIVPGYRRQAWTRGLAALGVDDAGLGERLAESFPAKRRELSHVYEETFRVLDELKGKYKLLLLTNGSPDLQQEKLDGVPSLIPYFDAIVISGSFGEGKPSPRLFAHAMEKIGITAEEGIMVGDKLTTDIKGANGVGMTSVWINHHGAEPTGDIKPSHIISRLAELPDLIKKL</sequence>
<dbReference type="SUPFAM" id="SSF56784">
    <property type="entry name" value="HAD-like"/>
    <property type="match status" value="1"/>
</dbReference>
<keyword evidence="5" id="KW-1185">Reference proteome</keyword>
<dbReference type="NCBIfam" id="TIGR01549">
    <property type="entry name" value="HAD-SF-IA-v1"/>
    <property type="match status" value="1"/>
</dbReference>
<comment type="catalytic activity">
    <reaction evidence="3">
        <text>O-phospho-D-serine + H2O = D-serine + phosphate</text>
        <dbReference type="Rhea" id="RHEA:24873"/>
        <dbReference type="ChEBI" id="CHEBI:15377"/>
        <dbReference type="ChEBI" id="CHEBI:35247"/>
        <dbReference type="ChEBI" id="CHEBI:43474"/>
        <dbReference type="ChEBI" id="CHEBI:58680"/>
        <dbReference type="EC" id="3.1.3.3"/>
    </reaction>
</comment>
<keyword evidence="2 3" id="KW-0460">Magnesium</keyword>
<dbReference type="Gene3D" id="1.20.120.710">
    <property type="entry name" value="Haloacid dehalogenase hydrolase-like domain"/>
    <property type="match status" value="1"/>
</dbReference>
<dbReference type="Gene3D" id="3.40.50.1000">
    <property type="entry name" value="HAD superfamily/HAD-like"/>
    <property type="match status" value="1"/>
</dbReference>
<dbReference type="PANTHER" id="PTHR46470:SF3">
    <property type="entry name" value="N-ACYLNEURAMINATE-9-PHOSPHATASE"/>
    <property type="match status" value="1"/>
</dbReference>
<evidence type="ECO:0000256" key="3">
    <source>
        <dbReference type="HAMAP-Rule" id="MF_02240"/>
    </source>
</evidence>
<dbReference type="GO" id="GO:0036424">
    <property type="term" value="F:L-phosphoserine phosphatase activity"/>
    <property type="evidence" value="ECO:0007669"/>
    <property type="project" value="UniProtKB-UniRule"/>
</dbReference>
<dbReference type="EC" id="3.1.3.3" evidence="3"/>
<dbReference type="InterPro" id="IPR044266">
    <property type="entry name" value="PSP_YsaA"/>
</dbReference>
<dbReference type="InterPro" id="IPR051400">
    <property type="entry name" value="HAD-like_hydrolase"/>
</dbReference>
<comment type="caution">
    <text evidence="4">The sequence shown here is derived from an EMBL/GenBank/DDBJ whole genome shotgun (WGS) entry which is preliminary data.</text>
</comment>
<gene>
    <name evidence="4" type="ORF">D3H35_04650</name>
</gene>
<evidence type="ECO:0000256" key="1">
    <source>
        <dbReference type="ARBA" id="ARBA00022801"/>
    </source>
</evidence>
<keyword evidence="1 3" id="KW-0378">Hydrolase</keyword>
<dbReference type="EMBL" id="QXJM01000023">
    <property type="protein sequence ID" value="RIE04771.1"/>
    <property type="molecule type" value="Genomic_DNA"/>
</dbReference>